<accession>A0A9W8J1Q4</accession>
<reference evidence="1" key="1">
    <citation type="submission" date="2022-06" db="EMBL/GenBank/DDBJ databases">
        <title>Genome Sequence of Candolleomyces eurysporus.</title>
        <authorList>
            <person name="Buettner E."/>
        </authorList>
    </citation>
    <scope>NUCLEOTIDE SEQUENCE</scope>
    <source>
        <strain evidence="1">VTCC 930004</strain>
    </source>
</reference>
<proteinExistence type="predicted"/>
<protein>
    <submittedName>
        <fullName evidence="1">Uncharacterized protein</fullName>
    </submittedName>
</protein>
<dbReference type="OrthoDB" id="5424500at2759"/>
<keyword evidence="2" id="KW-1185">Reference proteome</keyword>
<organism evidence="1 2">
    <name type="scientific">Candolleomyces eurysporus</name>
    <dbReference type="NCBI Taxonomy" id="2828524"/>
    <lineage>
        <taxon>Eukaryota</taxon>
        <taxon>Fungi</taxon>
        <taxon>Dikarya</taxon>
        <taxon>Basidiomycota</taxon>
        <taxon>Agaricomycotina</taxon>
        <taxon>Agaricomycetes</taxon>
        <taxon>Agaricomycetidae</taxon>
        <taxon>Agaricales</taxon>
        <taxon>Agaricineae</taxon>
        <taxon>Psathyrellaceae</taxon>
        <taxon>Candolleomyces</taxon>
    </lineage>
</organism>
<sequence length="273" mass="32226">MGLPHEWDFTNRSKANLLERALRDQVFTETGDFDEEEREVLQELINMGRIHCDILELDAESGKAKVGYTFASPLHALYNEAVLVLYHRTRDFKYTSMPQELKIYDFVINIFKNFSARSMQRSPRYGYGMVRQSDEPKAQIHDEFYRCCHIHAHGTVRNYSRLGTQGGRVDFLIPGKWWGIELLREGDDLEKHYSRFIEDEGLHEWPIHADSSHFILLDCRYEDEDYMWQRYPDLPHLYRVLFRYDGAPGSKTVSKLEIFDNNLKPLTELILLP</sequence>
<evidence type="ECO:0000313" key="2">
    <source>
        <dbReference type="Proteomes" id="UP001140091"/>
    </source>
</evidence>
<name>A0A9W8J1Q4_9AGAR</name>
<dbReference type="EMBL" id="JANBPK010001051">
    <property type="protein sequence ID" value="KAJ2926640.1"/>
    <property type="molecule type" value="Genomic_DNA"/>
</dbReference>
<feature type="non-terminal residue" evidence="1">
    <location>
        <position position="1"/>
    </location>
</feature>
<comment type="caution">
    <text evidence="1">The sequence shown here is derived from an EMBL/GenBank/DDBJ whole genome shotgun (WGS) entry which is preliminary data.</text>
</comment>
<gene>
    <name evidence="1" type="ORF">H1R20_g10453</name>
</gene>
<dbReference type="Proteomes" id="UP001140091">
    <property type="component" value="Unassembled WGS sequence"/>
</dbReference>
<evidence type="ECO:0000313" key="1">
    <source>
        <dbReference type="EMBL" id="KAJ2926640.1"/>
    </source>
</evidence>
<dbReference type="AlphaFoldDB" id="A0A9W8J1Q4"/>